<proteinExistence type="predicted"/>
<accession>A0A0A3HUV4</accession>
<protein>
    <submittedName>
        <fullName evidence="1">Uncharacterized protein</fullName>
    </submittedName>
</protein>
<name>A0A0A3HUV4_9BACL</name>
<dbReference type="EMBL" id="JPVN01000027">
    <property type="protein sequence ID" value="KGR76224.1"/>
    <property type="molecule type" value="Genomic_DNA"/>
</dbReference>
<evidence type="ECO:0000313" key="1">
    <source>
        <dbReference type="EMBL" id="KGR76224.1"/>
    </source>
</evidence>
<dbReference type="AlphaFoldDB" id="A0A0A3HUV4"/>
<comment type="caution">
    <text evidence="1">The sequence shown here is derived from an EMBL/GenBank/DDBJ whole genome shotgun (WGS) entry which is preliminary data.</text>
</comment>
<organism evidence="1 2">
    <name type="scientific">Ureibacillus manganicus DSM 26584</name>
    <dbReference type="NCBI Taxonomy" id="1384049"/>
    <lineage>
        <taxon>Bacteria</taxon>
        <taxon>Bacillati</taxon>
        <taxon>Bacillota</taxon>
        <taxon>Bacilli</taxon>
        <taxon>Bacillales</taxon>
        <taxon>Caryophanaceae</taxon>
        <taxon>Ureibacillus</taxon>
    </lineage>
</organism>
<keyword evidence="2" id="KW-1185">Reference proteome</keyword>
<reference evidence="1 2" key="1">
    <citation type="submission" date="2014-02" db="EMBL/GenBank/DDBJ databases">
        <title>Draft genome sequence of Lysinibacillus manganicus DSM 26584T.</title>
        <authorList>
            <person name="Zhang F."/>
            <person name="Wang G."/>
            <person name="Zhang L."/>
        </authorList>
    </citation>
    <scope>NUCLEOTIDE SEQUENCE [LARGE SCALE GENOMIC DNA]</scope>
    <source>
        <strain evidence="1 2">DSM 26584</strain>
    </source>
</reference>
<gene>
    <name evidence="1" type="ORF">CD29_17225</name>
</gene>
<dbReference type="Proteomes" id="UP000030416">
    <property type="component" value="Unassembled WGS sequence"/>
</dbReference>
<evidence type="ECO:0000313" key="2">
    <source>
        <dbReference type="Proteomes" id="UP000030416"/>
    </source>
</evidence>
<sequence length="64" mass="7591">MCLIGEMKERINLGTIPIKNSALNYGTRFLIIDVEASLWAIHMMYCMQQGEIWFFFFEKLLEEI</sequence>